<evidence type="ECO:0000313" key="12">
    <source>
        <dbReference type="EMBL" id="EKP95633.1"/>
    </source>
</evidence>
<evidence type="ECO:0000313" key="13">
    <source>
        <dbReference type="Proteomes" id="UP000005710"/>
    </source>
</evidence>
<dbReference type="InterPro" id="IPR051414">
    <property type="entry name" value="Adenylate-forming_Reductase"/>
</dbReference>
<name>K6Q309_9FIRM</name>
<dbReference type="eggNOG" id="COG1541">
    <property type="taxonomic scope" value="Bacteria"/>
</dbReference>
<dbReference type="PIRSF" id="PIRSF006444">
    <property type="entry name" value="PaaK"/>
    <property type="match status" value="1"/>
</dbReference>
<evidence type="ECO:0000256" key="9">
    <source>
        <dbReference type="PIRNR" id="PIRNR006444"/>
    </source>
</evidence>
<dbReference type="FunFam" id="3.40.50.12780:FF:000016">
    <property type="entry name" value="Phenylacetate-coenzyme A ligase"/>
    <property type="match status" value="1"/>
</dbReference>
<proteinExistence type="inferred from homology"/>
<comment type="similarity">
    <text evidence="5 9">Belongs to the phenylacetyl-CoA ligase family.</text>
</comment>
<keyword evidence="13" id="KW-1185">Reference proteome</keyword>
<dbReference type="GO" id="GO:0010124">
    <property type="term" value="P:phenylacetate catabolic process"/>
    <property type="evidence" value="ECO:0007669"/>
    <property type="project" value="UniProtKB-UniRule"/>
</dbReference>
<dbReference type="CDD" id="cd05913">
    <property type="entry name" value="PaaK"/>
    <property type="match status" value="1"/>
</dbReference>
<dbReference type="PANTHER" id="PTHR43439">
    <property type="entry name" value="PHENYLACETATE-COENZYME A LIGASE"/>
    <property type="match status" value="1"/>
</dbReference>
<dbReference type="OrthoDB" id="580775at2"/>
<dbReference type="Pfam" id="PF14535">
    <property type="entry name" value="AMP-binding_C_2"/>
    <property type="match status" value="1"/>
</dbReference>
<protein>
    <recommendedName>
        <fullName evidence="7 9">Phenylacetate-coenzyme A ligase</fullName>
        <ecNumber evidence="6 9">6.2.1.30</ecNumber>
    </recommendedName>
    <alternativeName>
        <fullName evidence="8 9">Phenylacetyl-CoA ligase</fullName>
    </alternativeName>
</protein>
<dbReference type="AlphaFoldDB" id="K6Q309"/>
<dbReference type="SUPFAM" id="SSF56801">
    <property type="entry name" value="Acetyl-CoA synthetase-like"/>
    <property type="match status" value="1"/>
</dbReference>
<dbReference type="EC" id="6.2.1.30" evidence="6 9"/>
<dbReference type="GO" id="GO:0000166">
    <property type="term" value="F:nucleotide binding"/>
    <property type="evidence" value="ECO:0007669"/>
    <property type="project" value="UniProtKB-KW"/>
</dbReference>
<evidence type="ECO:0000256" key="3">
    <source>
        <dbReference type="ARBA" id="ARBA00022741"/>
    </source>
</evidence>
<evidence type="ECO:0000256" key="5">
    <source>
        <dbReference type="ARBA" id="ARBA00061566"/>
    </source>
</evidence>
<evidence type="ECO:0000256" key="8">
    <source>
        <dbReference type="ARBA" id="ARBA00075111"/>
    </source>
</evidence>
<comment type="caution">
    <text evidence="12">The sequence shown here is derived from an EMBL/GenBank/DDBJ whole genome shotgun (WGS) entry which is preliminary data.</text>
</comment>
<feature type="domain" description="AMP-dependent ligase C-terminal" evidence="11">
    <location>
        <begin position="335"/>
        <end position="437"/>
    </location>
</feature>
<comment type="catalytic activity">
    <reaction evidence="9">
        <text>2-phenylacetate + ATP + CoA = phenylacetyl-CoA + AMP + diphosphate</text>
        <dbReference type="Rhea" id="RHEA:20956"/>
        <dbReference type="ChEBI" id="CHEBI:18401"/>
        <dbReference type="ChEBI" id="CHEBI:30616"/>
        <dbReference type="ChEBI" id="CHEBI:33019"/>
        <dbReference type="ChEBI" id="CHEBI:57287"/>
        <dbReference type="ChEBI" id="CHEBI:57390"/>
        <dbReference type="ChEBI" id="CHEBI:456215"/>
        <dbReference type="EC" id="6.2.1.30"/>
    </reaction>
</comment>
<comment type="subunit">
    <text evidence="1">Monomer.</text>
</comment>
<evidence type="ECO:0000256" key="2">
    <source>
        <dbReference type="ARBA" id="ARBA00022598"/>
    </source>
</evidence>
<evidence type="ECO:0000259" key="11">
    <source>
        <dbReference type="Pfam" id="PF14535"/>
    </source>
</evidence>
<dbReference type="InterPro" id="IPR011880">
    <property type="entry name" value="PA_CoA_ligase"/>
</dbReference>
<keyword evidence="3 9" id="KW-0547">Nucleotide-binding</keyword>
<dbReference type="InterPro" id="IPR000873">
    <property type="entry name" value="AMP-dep_synth/lig_dom"/>
</dbReference>
<comment type="function">
    <text evidence="9">Catalyzes the activation of phenylacetic acid (PA) to phenylacetyl-CoA (PA-CoA).</text>
</comment>
<evidence type="ECO:0000256" key="6">
    <source>
        <dbReference type="ARBA" id="ARBA00066629"/>
    </source>
</evidence>
<dbReference type="InterPro" id="IPR042099">
    <property type="entry name" value="ANL_N_sf"/>
</dbReference>
<dbReference type="Proteomes" id="UP000005710">
    <property type="component" value="Unassembled WGS sequence"/>
</dbReference>
<dbReference type="HOGENOM" id="CLU_035301_1_1_9"/>
<reference evidence="12" key="2">
    <citation type="submission" date="2012-10" db="EMBL/GenBank/DDBJ databases">
        <title>Improved high-quality draft of Thermaerobacter subterraneus C21, DSM 13965.</title>
        <authorList>
            <consortium name="DOE Joint Genome Institute"/>
            <person name="Eisen J."/>
            <person name="Huntemann M."/>
            <person name="Wei C.-L."/>
            <person name="Han J."/>
            <person name="Detter J.C."/>
            <person name="Han C."/>
            <person name="Tapia R."/>
            <person name="Chen A."/>
            <person name="Kyrpides N."/>
            <person name="Mavromatis K."/>
            <person name="Markowitz V."/>
            <person name="Szeto E."/>
            <person name="Ivanova N."/>
            <person name="Mikhailova N."/>
            <person name="Ovchinnikova G."/>
            <person name="Pagani I."/>
            <person name="Pati A."/>
            <person name="Goodwin L."/>
            <person name="Nordberg H.P."/>
            <person name="Cantor M.N."/>
            <person name="Hua S.X."/>
            <person name="Woyke T."/>
            <person name="Eisen J."/>
            <person name="Klenk H.-P."/>
        </authorList>
    </citation>
    <scope>NUCLEOTIDE SEQUENCE [LARGE SCALE GENOMIC DNA]</scope>
    <source>
        <strain evidence="12">DSM 13965</strain>
    </source>
</reference>
<sequence>MIWDRDGETASREALRRLQLERLQATVERAYQRVELVRRRMEERGLTPASIRHLEDLARLPFMTKQDLRDHYPFGLFAEPLNRVTRIHASSGTRGKPTVVGYTRHDLEVWAECVARCFCMAGGEPGHILHNAYGYGLFTGGLGLHAGAERAGATVVPASGGNTARQVLLIQDLQPHGIACTPSYLLNLADYMDEHGLDARSTSLRYGILGAEPWSESLRQALEERLGIDAVDIYGLSEVIGPGVACECREAKDGLHINEDHFLPEVVDPSTGEPLPPGEYGELVFTSLTKEAFPVIRYRTGDIAALYPEPCRCSRTLVRMSRVKGRVDDMLVVRGVNVFPSEVEYQLLRIPELAPHYQLVVDRGRVLDRIEVWVEPAPAVTAAWGGFDPEAEAARRLQEQVEDVLGGALGLQVAVRLVAPGSVPRSEGKAVRVVDRRQVSG</sequence>
<keyword evidence="2 9" id="KW-0436">Ligase</keyword>
<evidence type="ECO:0000256" key="4">
    <source>
        <dbReference type="ARBA" id="ARBA00060591"/>
    </source>
</evidence>
<evidence type="ECO:0000259" key="10">
    <source>
        <dbReference type="Pfam" id="PF00501"/>
    </source>
</evidence>
<dbReference type="InterPro" id="IPR028154">
    <property type="entry name" value="AMP-dep_Lig_C"/>
</dbReference>
<dbReference type="EMBL" id="AENY02000002">
    <property type="protein sequence ID" value="EKP95633.1"/>
    <property type="molecule type" value="Genomic_DNA"/>
</dbReference>
<dbReference type="STRING" id="867903.ThesuDRAFT_01390"/>
<dbReference type="Gene3D" id="3.40.50.12780">
    <property type="entry name" value="N-terminal domain of ligase-like"/>
    <property type="match status" value="1"/>
</dbReference>
<evidence type="ECO:0000256" key="7">
    <source>
        <dbReference type="ARBA" id="ARBA00068695"/>
    </source>
</evidence>
<dbReference type="InterPro" id="IPR045851">
    <property type="entry name" value="AMP-bd_C_sf"/>
</dbReference>
<evidence type="ECO:0000256" key="1">
    <source>
        <dbReference type="ARBA" id="ARBA00011245"/>
    </source>
</evidence>
<dbReference type="GO" id="GO:0047475">
    <property type="term" value="F:phenylacetate-CoA ligase activity"/>
    <property type="evidence" value="ECO:0007669"/>
    <property type="project" value="UniProtKB-EC"/>
</dbReference>
<organism evidence="12 13">
    <name type="scientific">Thermaerobacter subterraneus DSM 13965</name>
    <dbReference type="NCBI Taxonomy" id="867903"/>
    <lineage>
        <taxon>Bacteria</taxon>
        <taxon>Bacillati</taxon>
        <taxon>Bacillota</taxon>
        <taxon>Clostridia</taxon>
        <taxon>Eubacteriales</taxon>
        <taxon>Clostridiales Family XVII. Incertae Sedis</taxon>
        <taxon>Thermaerobacter</taxon>
    </lineage>
</organism>
<dbReference type="Pfam" id="PF00501">
    <property type="entry name" value="AMP-binding"/>
    <property type="match status" value="1"/>
</dbReference>
<comment type="pathway">
    <text evidence="4 9">Aromatic compound metabolism; phenylacetate degradation.</text>
</comment>
<dbReference type="PANTHER" id="PTHR43439:SF1">
    <property type="entry name" value="PHENYLACETATE-COENZYME A LIGASE"/>
    <property type="match status" value="1"/>
</dbReference>
<gene>
    <name evidence="12" type="ORF">ThesuDRAFT_01390</name>
</gene>
<reference evidence="12" key="1">
    <citation type="submission" date="2010-10" db="EMBL/GenBank/DDBJ databases">
        <authorList>
            <consortium name="US DOE Joint Genome Institute (JGI-PGF)"/>
            <person name="Lucas S."/>
            <person name="Copeland A."/>
            <person name="Lapidus A."/>
            <person name="Bruce D."/>
            <person name="Goodwin L."/>
            <person name="Pitluck S."/>
            <person name="Kyrpides N."/>
            <person name="Mavromatis K."/>
            <person name="Detter J.C."/>
            <person name="Han C."/>
            <person name="Land M."/>
            <person name="Hauser L."/>
            <person name="Markowitz V."/>
            <person name="Cheng J.-F."/>
            <person name="Hugenholtz P."/>
            <person name="Woyke T."/>
            <person name="Wu D."/>
            <person name="Pukall R."/>
            <person name="Wahrenburg C."/>
            <person name="Brambilla E."/>
            <person name="Klenk H.-P."/>
            <person name="Eisen J.A."/>
        </authorList>
    </citation>
    <scope>NUCLEOTIDE SEQUENCE [LARGE SCALE GENOMIC DNA]</scope>
    <source>
        <strain evidence="12">DSM 13965</strain>
    </source>
</reference>
<dbReference type="Gene3D" id="3.30.300.30">
    <property type="match status" value="1"/>
</dbReference>
<dbReference type="UniPathway" id="UPA00930"/>
<feature type="domain" description="AMP-dependent synthetase/ligase" evidence="10">
    <location>
        <begin position="91"/>
        <end position="285"/>
    </location>
</feature>
<accession>K6Q309</accession>
<dbReference type="RefSeq" id="WP_006903659.1">
    <property type="nucleotide sequence ID" value="NZ_JH976535.1"/>
</dbReference>